<feature type="transmembrane region" description="Helical" evidence="1">
    <location>
        <begin position="92"/>
        <end position="109"/>
    </location>
</feature>
<keyword evidence="1" id="KW-0472">Membrane</keyword>
<evidence type="ECO:0000313" key="3">
    <source>
        <dbReference type="EMBL" id="MBB5058172.1"/>
    </source>
</evidence>
<proteinExistence type="predicted"/>
<keyword evidence="1" id="KW-0812">Transmembrane</keyword>
<dbReference type="PANTHER" id="PTHR23028:SF134">
    <property type="entry name" value="PUTATIVE (AFU_ORTHOLOGUE AFUA_4G08520)-RELATED"/>
    <property type="match status" value="1"/>
</dbReference>
<keyword evidence="1" id="KW-1133">Transmembrane helix</keyword>
<feature type="transmembrane region" description="Helical" evidence="1">
    <location>
        <begin position="214"/>
        <end position="233"/>
    </location>
</feature>
<evidence type="ECO:0000259" key="2">
    <source>
        <dbReference type="Pfam" id="PF01757"/>
    </source>
</evidence>
<dbReference type="PANTHER" id="PTHR23028">
    <property type="entry name" value="ACETYLTRANSFERASE"/>
    <property type="match status" value="1"/>
</dbReference>
<comment type="caution">
    <text evidence="3">The sequence shown here is derived from an EMBL/GenBank/DDBJ whole genome shotgun (WGS) entry which is preliminary data.</text>
</comment>
<feature type="transmembrane region" description="Helical" evidence="1">
    <location>
        <begin position="158"/>
        <end position="175"/>
    </location>
</feature>
<dbReference type="AlphaFoldDB" id="A0A7W8E421"/>
<accession>A0A7W8E421</accession>
<dbReference type="InterPro" id="IPR002656">
    <property type="entry name" value="Acyl_transf_3_dom"/>
</dbReference>
<protein>
    <submittedName>
        <fullName evidence="3">Peptidoglycan/LPS O-acetylase OafA/YrhL</fullName>
    </submittedName>
</protein>
<dbReference type="RefSeq" id="WP_184217649.1">
    <property type="nucleotide sequence ID" value="NZ_JACHIP010000004.1"/>
</dbReference>
<feature type="transmembrane region" description="Helical" evidence="1">
    <location>
        <begin position="49"/>
        <end position="72"/>
    </location>
</feature>
<reference evidence="3 4" key="1">
    <citation type="submission" date="2020-08" db="EMBL/GenBank/DDBJ databases">
        <title>Genomic Encyclopedia of Type Strains, Phase IV (KMG-V): Genome sequencing to study the core and pangenomes of soil and plant-associated prokaryotes.</title>
        <authorList>
            <person name="Whitman W."/>
        </authorList>
    </citation>
    <scope>NUCLEOTIDE SEQUENCE [LARGE SCALE GENOMIC DNA]</scope>
    <source>
        <strain evidence="3 4">M8UP14</strain>
    </source>
</reference>
<dbReference type="InterPro" id="IPR050879">
    <property type="entry name" value="Acyltransferase_3"/>
</dbReference>
<dbReference type="EMBL" id="JACHIP010000004">
    <property type="protein sequence ID" value="MBB5058172.1"/>
    <property type="molecule type" value="Genomic_DNA"/>
</dbReference>
<organism evidence="3 4">
    <name type="scientific">Granulicella aggregans</name>
    <dbReference type="NCBI Taxonomy" id="474949"/>
    <lineage>
        <taxon>Bacteria</taxon>
        <taxon>Pseudomonadati</taxon>
        <taxon>Acidobacteriota</taxon>
        <taxon>Terriglobia</taxon>
        <taxon>Terriglobales</taxon>
        <taxon>Acidobacteriaceae</taxon>
        <taxon>Granulicella</taxon>
    </lineage>
</organism>
<dbReference type="GO" id="GO:0016747">
    <property type="term" value="F:acyltransferase activity, transferring groups other than amino-acyl groups"/>
    <property type="evidence" value="ECO:0007669"/>
    <property type="project" value="InterPro"/>
</dbReference>
<keyword evidence="4" id="KW-1185">Reference proteome</keyword>
<feature type="transmembrane region" description="Helical" evidence="1">
    <location>
        <begin position="116"/>
        <end position="138"/>
    </location>
</feature>
<feature type="transmembrane region" description="Helical" evidence="1">
    <location>
        <begin position="312"/>
        <end position="330"/>
    </location>
</feature>
<feature type="transmembrane region" description="Helical" evidence="1">
    <location>
        <begin position="245"/>
        <end position="262"/>
    </location>
</feature>
<evidence type="ECO:0000256" key="1">
    <source>
        <dbReference type="SAM" id="Phobius"/>
    </source>
</evidence>
<feature type="transmembrane region" description="Helical" evidence="1">
    <location>
        <begin position="342"/>
        <end position="361"/>
    </location>
</feature>
<feature type="domain" description="Acyltransferase 3" evidence="2">
    <location>
        <begin position="20"/>
        <end position="352"/>
    </location>
</feature>
<sequence length="399" mass="44715">MTTASGLSVSPQSKNHYEVLDGLRGVAALLVVAFHTLEPNDRGIRFNQIINHGYLAVDFFFLLSGFVVAYAYDDRWPRMSQWDFYKRRLIRLQPMIVMGSLIGGALFYFQRGPAFPLIAAIPSWKMIAVMLFGCTLLPLPTQLDIRGWDEMHPLDGPAWSLFFEYIANILYAVWLRKISTRWLSVLTGLSAILLIHMLVTGEGDAIGGWALNGAQLHIGFARLLFPFLAGMLLMRSGKRIHVRHGFYLCSVLLLICFALPRFGGPSHLWMNGLYEAFCIIAVFPVIVAVGAGNLKATDASNRLCRTLGDLSYPLYLTHYPLIYIYTGWITQSPRSLGERAGWGVLLWVTAVAIGYACLKLYDEPVRAWLSRRFLRSNRPAAAVQVSGTDPAFSNDPTRF</sequence>
<name>A0A7W8E421_9BACT</name>
<gene>
    <name evidence="3" type="ORF">HDF16_002886</name>
</gene>
<feature type="transmembrane region" description="Helical" evidence="1">
    <location>
        <begin position="182"/>
        <end position="199"/>
    </location>
</feature>
<evidence type="ECO:0000313" key="4">
    <source>
        <dbReference type="Proteomes" id="UP000540989"/>
    </source>
</evidence>
<feature type="transmembrane region" description="Helical" evidence="1">
    <location>
        <begin position="268"/>
        <end position="291"/>
    </location>
</feature>
<dbReference type="Proteomes" id="UP000540989">
    <property type="component" value="Unassembled WGS sequence"/>
</dbReference>
<dbReference type="Pfam" id="PF01757">
    <property type="entry name" value="Acyl_transf_3"/>
    <property type="match status" value="1"/>
</dbReference>
<feature type="transmembrane region" description="Helical" evidence="1">
    <location>
        <begin position="20"/>
        <end position="37"/>
    </location>
</feature>